<keyword evidence="2" id="KW-1185">Reference proteome</keyword>
<gene>
    <name evidence="1" type="ORF">B0H16DRAFT_444107</name>
</gene>
<reference evidence="1" key="1">
    <citation type="submission" date="2023-03" db="EMBL/GenBank/DDBJ databases">
        <title>Massive genome expansion in bonnet fungi (Mycena s.s.) driven by repeated elements and novel gene families across ecological guilds.</title>
        <authorList>
            <consortium name="Lawrence Berkeley National Laboratory"/>
            <person name="Harder C.B."/>
            <person name="Miyauchi S."/>
            <person name="Viragh M."/>
            <person name="Kuo A."/>
            <person name="Thoen E."/>
            <person name="Andreopoulos B."/>
            <person name="Lu D."/>
            <person name="Skrede I."/>
            <person name="Drula E."/>
            <person name="Henrissat B."/>
            <person name="Morin E."/>
            <person name="Kohler A."/>
            <person name="Barry K."/>
            <person name="LaButti K."/>
            <person name="Morin E."/>
            <person name="Salamov A."/>
            <person name="Lipzen A."/>
            <person name="Mereny Z."/>
            <person name="Hegedus B."/>
            <person name="Baldrian P."/>
            <person name="Stursova M."/>
            <person name="Weitz H."/>
            <person name="Taylor A."/>
            <person name="Grigoriev I.V."/>
            <person name="Nagy L.G."/>
            <person name="Martin F."/>
            <person name="Kauserud H."/>
        </authorList>
    </citation>
    <scope>NUCLEOTIDE SEQUENCE</scope>
    <source>
        <strain evidence="1">CBHHK182m</strain>
    </source>
</reference>
<evidence type="ECO:0000313" key="2">
    <source>
        <dbReference type="Proteomes" id="UP001215598"/>
    </source>
</evidence>
<dbReference type="EMBL" id="JARKIB010000028">
    <property type="protein sequence ID" value="KAJ7764360.1"/>
    <property type="molecule type" value="Genomic_DNA"/>
</dbReference>
<dbReference type="Gene3D" id="3.80.10.10">
    <property type="entry name" value="Ribonuclease Inhibitor"/>
    <property type="match status" value="1"/>
</dbReference>
<comment type="caution">
    <text evidence="1">The sequence shown here is derived from an EMBL/GenBank/DDBJ whole genome shotgun (WGS) entry which is preliminary data.</text>
</comment>
<sequence length="408" mass="46230">MTVPLELQFLILDQLSDDDLELLVELRKLCTTCKAWANHIQKLVQKIMFRHIWVTSASRPRLVRRFLYKPQLGKYVQVVTVVGSNSFGSIELLFMWLSDVMPNLQTLDLLRCAFEDDIFPLQQSVLPKVTYLRLRSSEFTSADTLLQLILLFPQLEGLDLSGNYTFPGRALTPPTSWLRPPGRLRYLACDATRHAFLLRWLALGPVIVDELFITTWWGDNHTKLKDVLLKIGDHLKCLRLTETEPSMLDSPSLRLFSTVIPPFPLLQSLEVDLHLLKTTNFGWFNVTQASLELERGLLLLLKQLLSPALSTIYLGTLVTPVHLDIPWAKLDSALLRFSALEQVIFDLHGFFDPNGGTRCQNVEAPSYADLCCGMRRAMPLSDGRGILKFRCAGKGPSPKPRLLGDVFC</sequence>
<dbReference type="InterPro" id="IPR032675">
    <property type="entry name" value="LRR_dom_sf"/>
</dbReference>
<proteinExistence type="predicted"/>
<dbReference type="AlphaFoldDB" id="A0AAD7JH75"/>
<dbReference type="SUPFAM" id="SSF52047">
    <property type="entry name" value="RNI-like"/>
    <property type="match status" value="1"/>
</dbReference>
<organism evidence="1 2">
    <name type="scientific">Mycena metata</name>
    <dbReference type="NCBI Taxonomy" id="1033252"/>
    <lineage>
        <taxon>Eukaryota</taxon>
        <taxon>Fungi</taxon>
        <taxon>Dikarya</taxon>
        <taxon>Basidiomycota</taxon>
        <taxon>Agaricomycotina</taxon>
        <taxon>Agaricomycetes</taxon>
        <taxon>Agaricomycetidae</taxon>
        <taxon>Agaricales</taxon>
        <taxon>Marasmiineae</taxon>
        <taxon>Mycenaceae</taxon>
        <taxon>Mycena</taxon>
    </lineage>
</organism>
<evidence type="ECO:0008006" key="3">
    <source>
        <dbReference type="Google" id="ProtNLM"/>
    </source>
</evidence>
<protein>
    <recommendedName>
        <fullName evidence="3">F-box domain-containing protein</fullName>
    </recommendedName>
</protein>
<evidence type="ECO:0000313" key="1">
    <source>
        <dbReference type="EMBL" id="KAJ7764360.1"/>
    </source>
</evidence>
<name>A0AAD7JH75_9AGAR</name>
<dbReference type="Proteomes" id="UP001215598">
    <property type="component" value="Unassembled WGS sequence"/>
</dbReference>
<accession>A0AAD7JH75</accession>